<sequence>MIGKIKQFNFKSLLIFNTFALTVTSYLFNNFIFLGVYLLFYCISLFTTKNGLKIIKKFHLFQNIRNEGPANHFKKRNTPTMGGIFLIIPFLIFTLIINIHLNSIKLFLLLVSILGFFIIGFFDDYISIKNKENTGLKSNEKFIFQSIIAMIFIFIAYEKELINPLITVSETWGIDTNIFIFPISFLVLVGLSNSVNLSDGLDGLTGGCSAIIFYGLGTEILIKEQQELIVFSILCYSMSGICLGFLKYNCYPAKIFMGDTGSLSIGAIMGSIALLTNSLFTLCIFSGLFIIESLSVIIQVGFFKITKKLSHNGKRIFLMAPLHHHFELKGVKETKIVENFWKINILLVILGIVLKINL</sequence>
<keyword evidence="7" id="KW-0961">Cell wall biogenesis/degradation</keyword>
<dbReference type="GO" id="GO:0051992">
    <property type="term" value="F:UDP-N-acetylmuramoyl-L-alanyl-D-glutamyl-meso-2,6-diaminopimelyl-D-alanyl-D-alanine:undecaprenyl-phosphate transferase activity"/>
    <property type="evidence" value="ECO:0007669"/>
    <property type="project" value="RHEA"/>
</dbReference>
<dbReference type="NCBIfam" id="TIGR00445">
    <property type="entry name" value="mraY"/>
    <property type="match status" value="1"/>
</dbReference>
<keyword evidence="7" id="KW-0131">Cell cycle</keyword>
<dbReference type="GO" id="GO:0046872">
    <property type="term" value="F:metal ion binding"/>
    <property type="evidence" value="ECO:0007669"/>
    <property type="project" value="UniProtKB-KW"/>
</dbReference>
<evidence type="ECO:0000256" key="7">
    <source>
        <dbReference type="HAMAP-Rule" id="MF_00038"/>
    </source>
</evidence>
<keyword evidence="7" id="KW-1003">Cell membrane</keyword>
<evidence type="ECO:0000256" key="5">
    <source>
        <dbReference type="ARBA" id="ARBA00022989"/>
    </source>
</evidence>
<comment type="cofactor">
    <cofactor evidence="7 9">
        <name>Mg(2+)</name>
        <dbReference type="ChEBI" id="CHEBI:18420"/>
    </cofactor>
</comment>
<proteinExistence type="inferred from homology"/>
<dbReference type="UniPathway" id="UPA00219"/>
<feature type="binding site" evidence="9">
    <location>
        <position position="259"/>
    </location>
    <ligand>
        <name>Mg(2+)</name>
        <dbReference type="ChEBI" id="CHEBI:18420"/>
    </ligand>
</feature>
<dbReference type="OrthoDB" id="9805475at2"/>
<dbReference type="PROSITE" id="PS01347">
    <property type="entry name" value="MRAY_1"/>
    <property type="match status" value="1"/>
</dbReference>
<keyword evidence="4 7" id="KW-0812">Transmembrane</keyword>
<evidence type="ECO:0000256" key="3">
    <source>
        <dbReference type="ARBA" id="ARBA00022679"/>
    </source>
</evidence>
<feature type="binding site" evidence="9">
    <location>
        <position position="196"/>
    </location>
    <ligand>
        <name>Mg(2+)</name>
        <dbReference type="ChEBI" id="CHEBI:18420"/>
    </ligand>
</feature>
<comment type="pathway">
    <text evidence="7">Cell wall biogenesis; peptidoglycan biosynthesis.</text>
</comment>
<evidence type="ECO:0000256" key="9">
    <source>
        <dbReference type="PIRSR" id="PIRSR600715-1"/>
    </source>
</evidence>
<keyword evidence="7" id="KW-0132">Cell division</keyword>
<dbReference type="CDD" id="cd06852">
    <property type="entry name" value="GT_MraY"/>
    <property type="match status" value="1"/>
</dbReference>
<dbReference type="InterPro" id="IPR018480">
    <property type="entry name" value="PNAcMuramoyl-5peptid_Trfase_CS"/>
</dbReference>
<reference evidence="11" key="1">
    <citation type="journal article" date="2014" name="Sci. Data">
        <title>Genomes of diverse isolates of the marine cyanobacterium Prochlorococcus.</title>
        <authorList>
            <person name="Biller S."/>
            <person name="Berube P."/>
            <person name="Thompson J."/>
            <person name="Kelly L."/>
            <person name="Roggensack S."/>
            <person name="Awad L."/>
            <person name="Roache-Johnson K."/>
            <person name="Ding H."/>
            <person name="Giovannoni S.J."/>
            <person name="Moore L.R."/>
            <person name="Chisholm S.W."/>
        </authorList>
    </citation>
    <scope>NUCLEOTIDE SEQUENCE [LARGE SCALE GENOMIC DNA]</scope>
    <source>
        <strain evidence="11">GP2</strain>
    </source>
</reference>
<dbReference type="PANTHER" id="PTHR22926">
    <property type="entry name" value="PHOSPHO-N-ACETYLMURAMOYL-PENTAPEPTIDE-TRANSFERASE"/>
    <property type="match status" value="1"/>
</dbReference>
<dbReference type="PROSITE" id="PS01348">
    <property type="entry name" value="MRAY_2"/>
    <property type="match status" value="1"/>
</dbReference>
<protein>
    <recommendedName>
        <fullName evidence="7 8">Phospho-N-acetylmuramoyl-pentapeptide-transferase</fullName>
        <ecNumber evidence="7 8">2.7.8.13</ecNumber>
    </recommendedName>
    <alternativeName>
        <fullName evidence="7">UDP-MurNAc-pentapeptide phosphotransferase</fullName>
    </alternativeName>
</protein>
<dbReference type="GO" id="GO:0009252">
    <property type="term" value="P:peptidoglycan biosynthetic process"/>
    <property type="evidence" value="ECO:0007669"/>
    <property type="project" value="UniProtKB-UniRule"/>
</dbReference>
<keyword evidence="3 7" id="KW-0808">Transferase</keyword>
<name>A0A0A1Z8E3_PROMR</name>
<comment type="similarity">
    <text evidence="2 7">Belongs to the glycosyltransferase 4 family. MraY subfamily.</text>
</comment>
<comment type="catalytic activity">
    <reaction evidence="7">
        <text>UDP-N-acetyl-alpha-D-muramoyl-L-alanyl-gamma-D-glutamyl-meso-2,6-diaminopimeloyl-D-alanyl-D-alanine + di-trans,octa-cis-undecaprenyl phosphate = di-trans,octa-cis-undecaprenyl diphospho-N-acetyl-alpha-D-muramoyl-L-alanyl-D-glutamyl-meso-2,6-diaminopimeloyl-D-alanyl-D-alanine + UMP</text>
        <dbReference type="Rhea" id="RHEA:28386"/>
        <dbReference type="ChEBI" id="CHEBI:57865"/>
        <dbReference type="ChEBI" id="CHEBI:60392"/>
        <dbReference type="ChEBI" id="CHEBI:61386"/>
        <dbReference type="ChEBI" id="CHEBI:61387"/>
        <dbReference type="EC" id="2.7.8.13"/>
    </reaction>
</comment>
<dbReference type="GO" id="GO:0005886">
    <property type="term" value="C:plasma membrane"/>
    <property type="evidence" value="ECO:0007669"/>
    <property type="project" value="UniProtKB-SubCell"/>
</dbReference>
<feature type="transmembrane region" description="Helical" evidence="7">
    <location>
        <begin position="178"/>
        <end position="197"/>
    </location>
</feature>
<feature type="transmembrane region" description="Helical" evidence="7">
    <location>
        <begin position="142"/>
        <end position="158"/>
    </location>
</feature>
<organism evidence="10 11">
    <name type="scientific">Prochlorococcus marinus str. GP2</name>
    <dbReference type="NCBI Taxonomy" id="59925"/>
    <lineage>
        <taxon>Bacteria</taxon>
        <taxon>Bacillati</taxon>
        <taxon>Cyanobacteriota</taxon>
        <taxon>Cyanophyceae</taxon>
        <taxon>Synechococcales</taxon>
        <taxon>Prochlorococcaceae</taxon>
        <taxon>Prochlorococcus</taxon>
    </lineage>
</organism>
<keyword evidence="6 7" id="KW-0472">Membrane</keyword>
<dbReference type="GO" id="GO:0071555">
    <property type="term" value="P:cell wall organization"/>
    <property type="evidence" value="ECO:0007669"/>
    <property type="project" value="UniProtKB-KW"/>
</dbReference>
<dbReference type="GO" id="GO:0008963">
    <property type="term" value="F:phospho-N-acetylmuramoyl-pentapeptide-transferase activity"/>
    <property type="evidence" value="ECO:0007669"/>
    <property type="project" value="UniProtKB-UniRule"/>
</dbReference>
<keyword evidence="7 9" id="KW-0460">Magnesium</keyword>
<dbReference type="EMBL" id="JNAH01000008">
    <property type="protein sequence ID" value="KGF85770.1"/>
    <property type="molecule type" value="Genomic_DNA"/>
</dbReference>
<dbReference type="STRING" id="59925.EU91_1875"/>
<keyword evidence="7 9" id="KW-0479">Metal-binding</keyword>
<evidence type="ECO:0000256" key="4">
    <source>
        <dbReference type="ARBA" id="ARBA00022692"/>
    </source>
</evidence>
<feature type="transmembrane region" description="Helical" evidence="7">
    <location>
        <begin position="81"/>
        <end position="100"/>
    </location>
</feature>
<dbReference type="EC" id="2.7.8.13" evidence="7 8"/>
<evidence type="ECO:0000256" key="8">
    <source>
        <dbReference type="NCBIfam" id="TIGR00445"/>
    </source>
</evidence>
<evidence type="ECO:0000256" key="1">
    <source>
        <dbReference type="ARBA" id="ARBA00004141"/>
    </source>
</evidence>
<keyword evidence="7" id="KW-0573">Peptidoglycan synthesis</keyword>
<evidence type="ECO:0000313" key="10">
    <source>
        <dbReference type="EMBL" id="KGF85770.1"/>
    </source>
</evidence>
<feature type="transmembrane region" description="Helical" evidence="7">
    <location>
        <begin position="204"/>
        <end position="222"/>
    </location>
</feature>
<evidence type="ECO:0000256" key="6">
    <source>
        <dbReference type="ARBA" id="ARBA00023136"/>
    </source>
</evidence>
<dbReference type="HAMAP" id="MF_00038">
    <property type="entry name" value="MraY"/>
    <property type="match status" value="1"/>
</dbReference>
<evidence type="ECO:0000313" key="11">
    <source>
        <dbReference type="Proteomes" id="UP000030598"/>
    </source>
</evidence>
<dbReference type="Proteomes" id="UP000030598">
    <property type="component" value="Unassembled WGS sequence"/>
</dbReference>
<feature type="transmembrane region" description="Helical" evidence="7">
    <location>
        <begin position="279"/>
        <end position="305"/>
    </location>
</feature>
<dbReference type="Pfam" id="PF00953">
    <property type="entry name" value="Glycos_transf_4"/>
    <property type="match status" value="1"/>
</dbReference>
<dbReference type="AlphaFoldDB" id="A0A0A1Z8E3"/>
<keyword evidence="7" id="KW-0133">Cell shape</keyword>
<feature type="transmembrane region" description="Helical" evidence="7">
    <location>
        <begin position="34"/>
        <end position="52"/>
    </location>
</feature>
<dbReference type="RefSeq" id="WP_032525215.1">
    <property type="nucleotide sequence ID" value="NZ_CP138934.1"/>
</dbReference>
<dbReference type="PANTHER" id="PTHR22926:SF5">
    <property type="entry name" value="PHOSPHO-N-ACETYLMURAMOYL-PENTAPEPTIDE-TRANSFERASE HOMOLOG"/>
    <property type="match status" value="1"/>
</dbReference>
<comment type="function">
    <text evidence="7">Catalyzes the initial step of the lipid cycle reactions in the biosynthesis of the cell wall peptidoglycan: transfers peptidoglycan precursor phospho-MurNAc-pentapeptide from UDP-MurNAc-pentapeptide onto the lipid carrier undecaprenyl phosphate, yielding undecaprenyl-pyrophosphoryl-MurNAc-pentapeptide, known as lipid I.</text>
</comment>
<dbReference type="GO" id="GO:0008360">
    <property type="term" value="P:regulation of cell shape"/>
    <property type="evidence" value="ECO:0007669"/>
    <property type="project" value="UniProtKB-KW"/>
</dbReference>
<dbReference type="GO" id="GO:0051301">
    <property type="term" value="P:cell division"/>
    <property type="evidence" value="ECO:0007669"/>
    <property type="project" value="UniProtKB-KW"/>
</dbReference>
<dbReference type="InterPro" id="IPR003524">
    <property type="entry name" value="PNAcMuramoyl-5peptid_Trfase"/>
</dbReference>
<comment type="subcellular location">
    <subcellularLocation>
        <location evidence="7">Cell membrane</location>
        <topology evidence="7">Multi-pass membrane protein</topology>
    </subcellularLocation>
    <subcellularLocation>
        <location evidence="1">Membrane</location>
        <topology evidence="1">Multi-pass membrane protein</topology>
    </subcellularLocation>
</comment>
<feature type="transmembrane region" description="Helical" evidence="7">
    <location>
        <begin position="106"/>
        <end position="122"/>
    </location>
</feature>
<dbReference type="Pfam" id="PF10555">
    <property type="entry name" value="MraY_sig1"/>
    <property type="match status" value="1"/>
</dbReference>
<evidence type="ECO:0000256" key="2">
    <source>
        <dbReference type="ARBA" id="ARBA00005583"/>
    </source>
</evidence>
<dbReference type="InterPro" id="IPR000715">
    <property type="entry name" value="Glycosyl_transferase_4"/>
</dbReference>
<keyword evidence="5 7" id="KW-1133">Transmembrane helix</keyword>
<dbReference type="eggNOG" id="COG0472">
    <property type="taxonomic scope" value="Bacteria"/>
</dbReference>
<feature type="transmembrane region" description="Helical" evidence="7">
    <location>
        <begin position="228"/>
        <end position="248"/>
    </location>
</feature>
<accession>A0A0A1Z8E3</accession>
<comment type="caution">
    <text evidence="10">The sequence shown here is derived from an EMBL/GenBank/DDBJ whole genome shotgun (WGS) entry which is preliminary data.</text>
</comment>
<gene>
    <name evidence="7" type="primary">mraY</name>
    <name evidence="10" type="ORF">EU91_1875</name>
</gene>